<keyword evidence="2" id="KW-1133">Transmembrane helix</keyword>
<protein>
    <submittedName>
        <fullName evidence="3">Uncharacterized protein</fullName>
    </submittedName>
</protein>
<feature type="transmembrane region" description="Helical" evidence="2">
    <location>
        <begin position="382"/>
        <end position="403"/>
    </location>
</feature>
<sequence>MVATIDDKEEVPRTPKVQRQDAIARDVYIYLQNALQAGRHKFSIPAMVVPAMLGTDWATEEDVVIRHLQEEGQEGMDWKFFGKSEAEVDSTEFPVPGRACVTLTLNYDRGPVPFVTPHFARLLVIRDTGPVGRIITEFISGVQDEAIKLFLDKPSARHQSPHDILEQSVGIISSKHAKAFNKVILDHYGKHRVPIFAAAINEIVLDDDDQNAHVKPFGQECMDLTMLHATMLIESGCPEDQVLAMIKDEAKFRRSHTDKDFLIDRSERGKSQTEKRPVSAGASSGCGLLSMVLLIAGGTICGVCSDETPCDPNLTDAGRILLIVGGSMMELEEKMDRLTTALCKQDVTLRSKVSVLEARVSVLPTEKVVEDYIELAKDSFKMAAAVGCCVYSGYFAFLFGVILKF</sequence>
<feature type="compositionally biased region" description="Basic and acidic residues" evidence="1">
    <location>
        <begin position="263"/>
        <end position="277"/>
    </location>
</feature>
<reference evidence="3 4" key="1">
    <citation type="submission" date="2024-02" db="EMBL/GenBank/DDBJ databases">
        <authorList>
            <person name="Chen Y."/>
            <person name="Shah S."/>
            <person name="Dougan E. K."/>
            <person name="Thang M."/>
            <person name="Chan C."/>
        </authorList>
    </citation>
    <scope>NUCLEOTIDE SEQUENCE [LARGE SCALE GENOMIC DNA]</scope>
</reference>
<keyword evidence="4" id="KW-1185">Reference proteome</keyword>
<evidence type="ECO:0000256" key="2">
    <source>
        <dbReference type="SAM" id="Phobius"/>
    </source>
</evidence>
<name>A0ABP0L7B8_9DINO</name>
<gene>
    <name evidence="3" type="ORF">SCF082_LOCUS21113</name>
</gene>
<keyword evidence="2" id="KW-0472">Membrane</keyword>
<evidence type="ECO:0000313" key="3">
    <source>
        <dbReference type="EMBL" id="CAK9035010.1"/>
    </source>
</evidence>
<feature type="region of interest" description="Disordered" evidence="1">
    <location>
        <begin position="263"/>
        <end position="283"/>
    </location>
</feature>
<dbReference type="EMBL" id="CAXAMM010014914">
    <property type="protein sequence ID" value="CAK9035010.1"/>
    <property type="molecule type" value="Genomic_DNA"/>
</dbReference>
<evidence type="ECO:0000256" key="1">
    <source>
        <dbReference type="SAM" id="MobiDB-lite"/>
    </source>
</evidence>
<organism evidence="3 4">
    <name type="scientific">Durusdinium trenchii</name>
    <dbReference type="NCBI Taxonomy" id="1381693"/>
    <lineage>
        <taxon>Eukaryota</taxon>
        <taxon>Sar</taxon>
        <taxon>Alveolata</taxon>
        <taxon>Dinophyceae</taxon>
        <taxon>Suessiales</taxon>
        <taxon>Symbiodiniaceae</taxon>
        <taxon>Durusdinium</taxon>
    </lineage>
</organism>
<accession>A0ABP0L7B8</accession>
<dbReference type="Proteomes" id="UP001642464">
    <property type="component" value="Unassembled WGS sequence"/>
</dbReference>
<proteinExistence type="predicted"/>
<evidence type="ECO:0000313" key="4">
    <source>
        <dbReference type="Proteomes" id="UP001642464"/>
    </source>
</evidence>
<keyword evidence="2" id="KW-0812">Transmembrane</keyword>
<comment type="caution">
    <text evidence="3">The sequence shown here is derived from an EMBL/GenBank/DDBJ whole genome shotgun (WGS) entry which is preliminary data.</text>
</comment>